<sequence length="163" mass="18544">MRWEPGDEIERTRFFQRVVYGPDLDSCHLWVGALGDDGYGRFWIARDGHQIVVRPHRYALAVELERGLDDNKVAMHRRCDNPLCVNTGDGDAFAAHVVLASTAENMADMGRKGRGWGRWLWFGADRAERARRSRAVGEAVLRYGWDQHAIETALYDGAQGTLW</sequence>
<dbReference type="EMBL" id="UGVI01000003">
    <property type="protein sequence ID" value="SUF09293.1"/>
    <property type="molecule type" value="Genomic_DNA"/>
</dbReference>
<organism evidence="1 2">
    <name type="scientific">Rhodococcus gordoniae</name>
    <dbReference type="NCBI Taxonomy" id="223392"/>
    <lineage>
        <taxon>Bacteria</taxon>
        <taxon>Bacillati</taxon>
        <taxon>Actinomycetota</taxon>
        <taxon>Actinomycetes</taxon>
        <taxon>Mycobacteriales</taxon>
        <taxon>Nocardiaceae</taxon>
        <taxon>Rhodococcus</taxon>
    </lineage>
</organism>
<dbReference type="SUPFAM" id="SSF54060">
    <property type="entry name" value="His-Me finger endonucleases"/>
    <property type="match status" value="1"/>
</dbReference>
<accession>A0A379PN25</accession>
<dbReference type="InterPro" id="IPR044925">
    <property type="entry name" value="His-Me_finger_sf"/>
</dbReference>
<reference evidence="1 2" key="1">
    <citation type="submission" date="2018-06" db="EMBL/GenBank/DDBJ databases">
        <authorList>
            <consortium name="Pathogen Informatics"/>
            <person name="Doyle S."/>
        </authorList>
    </citation>
    <scope>NUCLEOTIDE SEQUENCE [LARGE SCALE GENOMIC DNA]</scope>
    <source>
        <strain evidence="1 2">NCTC13296</strain>
    </source>
</reference>
<protein>
    <submittedName>
        <fullName evidence="1">Uncharacterized protein</fullName>
    </submittedName>
</protein>
<keyword evidence="2" id="KW-1185">Reference proteome</keyword>
<evidence type="ECO:0000313" key="2">
    <source>
        <dbReference type="Proteomes" id="UP000254569"/>
    </source>
</evidence>
<evidence type="ECO:0000313" key="1">
    <source>
        <dbReference type="EMBL" id="SUF09293.1"/>
    </source>
</evidence>
<dbReference type="Proteomes" id="UP000254569">
    <property type="component" value="Unassembled WGS sequence"/>
</dbReference>
<dbReference type="AlphaFoldDB" id="A0A379PN25"/>
<gene>
    <name evidence="1" type="ORF">NCTC13296_04491</name>
</gene>
<name>A0A379PN25_9NOCA</name>
<proteinExistence type="predicted"/>